<dbReference type="Proteomes" id="UP001054945">
    <property type="component" value="Unassembled WGS sequence"/>
</dbReference>
<reference evidence="1 2" key="1">
    <citation type="submission" date="2021-06" db="EMBL/GenBank/DDBJ databases">
        <title>Caerostris extrusa draft genome.</title>
        <authorList>
            <person name="Kono N."/>
            <person name="Arakawa K."/>
        </authorList>
    </citation>
    <scope>NUCLEOTIDE SEQUENCE [LARGE SCALE GENOMIC DNA]</scope>
</reference>
<gene>
    <name evidence="1" type="ORF">CEXT_580841</name>
</gene>
<proteinExistence type="predicted"/>
<protein>
    <submittedName>
        <fullName evidence="1">Uncharacterized protein</fullName>
    </submittedName>
</protein>
<evidence type="ECO:0000313" key="1">
    <source>
        <dbReference type="EMBL" id="GIY64012.1"/>
    </source>
</evidence>
<comment type="caution">
    <text evidence="1">The sequence shown here is derived from an EMBL/GenBank/DDBJ whole genome shotgun (WGS) entry which is preliminary data.</text>
</comment>
<evidence type="ECO:0000313" key="2">
    <source>
        <dbReference type="Proteomes" id="UP001054945"/>
    </source>
</evidence>
<dbReference type="AlphaFoldDB" id="A0AAV4V199"/>
<name>A0AAV4V199_CAEEX</name>
<sequence>MKIEFECCKKSALCWCIKKSEEKFELLGFEKTMRESSCLRRIDCQRKFLMCQQRDKSMLLSGAEPLLEWIVETGSVLSFRLLMSILPFLQNEGITIGRDKWLYCYSYYSGMHFNTISTEL</sequence>
<organism evidence="1 2">
    <name type="scientific">Caerostris extrusa</name>
    <name type="common">Bark spider</name>
    <name type="synonym">Caerostris bankana</name>
    <dbReference type="NCBI Taxonomy" id="172846"/>
    <lineage>
        <taxon>Eukaryota</taxon>
        <taxon>Metazoa</taxon>
        <taxon>Ecdysozoa</taxon>
        <taxon>Arthropoda</taxon>
        <taxon>Chelicerata</taxon>
        <taxon>Arachnida</taxon>
        <taxon>Araneae</taxon>
        <taxon>Araneomorphae</taxon>
        <taxon>Entelegynae</taxon>
        <taxon>Araneoidea</taxon>
        <taxon>Araneidae</taxon>
        <taxon>Caerostris</taxon>
    </lineage>
</organism>
<accession>A0AAV4V199</accession>
<dbReference type="EMBL" id="BPLR01013815">
    <property type="protein sequence ID" value="GIY64012.1"/>
    <property type="molecule type" value="Genomic_DNA"/>
</dbReference>
<keyword evidence="2" id="KW-1185">Reference proteome</keyword>